<gene>
    <name evidence="1" type="ORF">Tco_1110328</name>
</gene>
<evidence type="ECO:0000313" key="1">
    <source>
        <dbReference type="EMBL" id="GJT99989.1"/>
    </source>
</evidence>
<name>A0ABQ5IJY5_9ASTR</name>
<sequence length="125" mass="14005">MWEAIKTHNIGADRVKEARLQTVIMEFENLKMSDNDSIDAYAAKVSGIASKSATLEEVMSEHKLVKKFLTSLPRRFIHIVASLEQILDLKTTRFEDVVGPLKANSNLSRGRGRGLYCRGRSQGRG</sequence>
<dbReference type="PANTHER" id="PTHR35317">
    <property type="entry name" value="OS04G0629600 PROTEIN"/>
    <property type="match status" value="1"/>
</dbReference>
<protein>
    <submittedName>
        <fullName evidence="1">Uncharacterized protein</fullName>
    </submittedName>
</protein>
<proteinExistence type="predicted"/>
<reference evidence="1" key="2">
    <citation type="submission" date="2022-01" db="EMBL/GenBank/DDBJ databases">
        <authorList>
            <person name="Yamashiro T."/>
            <person name="Shiraishi A."/>
            <person name="Satake H."/>
            <person name="Nakayama K."/>
        </authorList>
    </citation>
    <scope>NUCLEOTIDE SEQUENCE</scope>
</reference>
<keyword evidence="2" id="KW-1185">Reference proteome</keyword>
<reference evidence="1" key="1">
    <citation type="journal article" date="2022" name="Int. J. Mol. Sci.">
        <title>Draft Genome of Tanacetum Coccineum: Genomic Comparison of Closely Related Tanacetum-Family Plants.</title>
        <authorList>
            <person name="Yamashiro T."/>
            <person name="Shiraishi A."/>
            <person name="Nakayama K."/>
            <person name="Satake H."/>
        </authorList>
    </citation>
    <scope>NUCLEOTIDE SEQUENCE</scope>
</reference>
<comment type="caution">
    <text evidence="1">The sequence shown here is derived from an EMBL/GenBank/DDBJ whole genome shotgun (WGS) entry which is preliminary data.</text>
</comment>
<dbReference type="Pfam" id="PF14223">
    <property type="entry name" value="Retrotran_gag_2"/>
    <property type="match status" value="1"/>
</dbReference>
<accession>A0ABQ5IJY5</accession>
<dbReference type="EMBL" id="BQNB010020820">
    <property type="protein sequence ID" value="GJT99989.1"/>
    <property type="molecule type" value="Genomic_DNA"/>
</dbReference>
<dbReference type="Proteomes" id="UP001151760">
    <property type="component" value="Unassembled WGS sequence"/>
</dbReference>
<organism evidence="1 2">
    <name type="scientific">Tanacetum coccineum</name>
    <dbReference type="NCBI Taxonomy" id="301880"/>
    <lineage>
        <taxon>Eukaryota</taxon>
        <taxon>Viridiplantae</taxon>
        <taxon>Streptophyta</taxon>
        <taxon>Embryophyta</taxon>
        <taxon>Tracheophyta</taxon>
        <taxon>Spermatophyta</taxon>
        <taxon>Magnoliopsida</taxon>
        <taxon>eudicotyledons</taxon>
        <taxon>Gunneridae</taxon>
        <taxon>Pentapetalae</taxon>
        <taxon>asterids</taxon>
        <taxon>campanulids</taxon>
        <taxon>Asterales</taxon>
        <taxon>Asteraceae</taxon>
        <taxon>Asteroideae</taxon>
        <taxon>Anthemideae</taxon>
        <taxon>Anthemidinae</taxon>
        <taxon>Tanacetum</taxon>
    </lineage>
</organism>
<evidence type="ECO:0000313" key="2">
    <source>
        <dbReference type="Proteomes" id="UP001151760"/>
    </source>
</evidence>
<dbReference type="PANTHER" id="PTHR35317:SF44">
    <property type="entry name" value="RNA-DIRECTED DNA POLYMERASE"/>
    <property type="match status" value="1"/>
</dbReference>